<evidence type="ECO:0000313" key="6">
    <source>
        <dbReference type="Proteomes" id="UP000030671"/>
    </source>
</evidence>
<dbReference type="Pfam" id="PF07992">
    <property type="entry name" value="Pyr_redox_2"/>
    <property type="match status" value="1"/>
</dbReference>
<dbReference type="GeneID" id="20672464"/>
<dbReference type="InParanoid" id="W4JNV7"/>
<sequence length="565" mass="62287">MMQANSAKGRVCVVGAGVAGLVTGKVLRDDGFAVTLLTRDASPGGTWAAERVYPALKINSVHGHYWLSGLPMPDPKDSRKTGGRLTGENVRMYMEAYADTFLSGCIRFNTEVVRIERGPAGSGWVVRVRSAATGAHEAAAEDLHFDRLVLCTGGMSSPFVPPNLEAGRSKFRGPVIHSSAFNANIHKILAASESSSEGSTRGTVLVIGGGKSAQDIAAYFASQGRRVKIVFEKVDAILASPVPLPAAIRKSRFMAVFVGHYPMRSRLEKFLHQTTPGSWLIHGFNQFLRWSSFLTFSVPKQSPLRNSPSIFWSLRTNDEGVGSPDGFYTLTRQNKIELLAPARAASFGDDGHSVILNTGEVIDAEAVILATGYQSSWKGLFEDELADEVGLTKQQPTDFHKWDYPSLANPPPRLSEAEHATTLIYRGLIPAKSIDRRDFAINGGVFTTNPAYLFEASAHWISSYFLEDSFLHVPSCEVALRECQRVAAWNRQRYPDMFLWANESYSTSFAFFDWPQAADDLFEDMGLRTMRSGGNWLTWIFRPVDNNELATLTGERRAKRLEATS</sequence>
<protein>
    <recommendedName>
        <fullName evidence="4">FAD/NAD(P)-binding domain-containing protein</fullName>
    </recommendedName>
</protein>
<evidence type="ECO:0000313" key="5">
    <source>
        <dbReference type="EMBL" id="ETW75169.1"/>
    </source>
</evidence>
<keyword evidence="6" id="KW-1185">Reference proteome</keyword>
<dbReference type="Gene3D" id="3.50.50.60">
    <property type="entry name" value="FAD/NAD(P)-binding domain"/>
    <property type="match status" value="1"/>
</dbReference>
<dbReference type="AlphaFoldDB" id="W4JNV7"/>
<dbReference type="SUPFAM" id="SSF51905">
    <property type="entry name" value="FAD/NAD(P)-binding domain"/>
    <property type="match status" value="2"/>
</dbReference>
<evidence type="ECO:0000256" key="3">
    <source>
        <dbReference type="ARBA" id="ARBA00023002"/>
    </source>
</evidence>
<dbReference type="OrthoDB" id="2915840at2759"/>
<dbReference type="HOGENOM" id="CLU_035533_0_0_1"/>
<dbReference type="Proteomes" id="UP000030671">
    <property type="component" value="Unassembled WGS sequence"/>
</dbReference>
<keyword evidence="2" id="KW-0274">FAD</keyword>
<accession>W4JNV7</accession>
<evidence type="ECO:0000256" key="1">
    <source>
        <dbReference type="ARBA" id="ARBA00022630"/>
    </source>
</evidence>
<organism evidence="5 6">
    <name type="scientific">Heterobasidion irregulare (strain TC 32-1)</name>
    <dbReference type="NCBI Taxonomy" id="747525"/>
    <lineage>
        <taxon>Eukaryota</taxon>
        <taxon>Fungi</taxon>
        <taxon>Dikarya</taxon>
        <taxon>Basidiomycota</taxon>
        <taxon>Agaricomycotina</taxon>
        <taxon>Agaricomycetes</taxon>
        <taxon>Russulales</taxon>
        <taxon>Bondarzewiaceae</taxon>
        <taxon>Heterobasidion</taxon>
        <taxon>Heterobasidion annosum species complex</taxon>
    </lineage>
</organism>
<gene>
    <name evidence="5" type="ORF">HETIRDRAFT_390740</name>
</gene>
<name>W4JNV7_HETIT</name>
<evidence type="ECO:0000259" key="4">
    <source>
        <dbReference type="Pfam" id="PF07992"/>
    </source>
</evidence>
<evidence type="ECO:0000256" key="2">
    <source>
        <dbReference type="ARBA" id="ARBA00022827"/>
    </source>
</evidence>
<dbReference type="PANTHER" id="PTHR23023">
    <property type="entry name" value="DIMETHYLANILINE MONOOXYGENASE"/>
    <property type="match status" value="1"/>
</dbReference>
<dbReference type="eggNOG" id="KOG1399">
    <property type="taxonomic scope" value="Eukaryota"/>
</dbReference>
<keyword evidence="3" id="KW-0560">Oxidoreductase</keyword>
<dbReference type="RefSeq" id="XP_009552613.1">
    <property type="nucleotide sequence ID" value="XM_009554318.1"/>
</dbReference>
<dbReference type="InterPro" id="IPR050346">
    <property type="entry name" value="FMO-like"/>
</dbReference>
<dbReference type="InterPro" id="IPR036188">
    <property type="entry name" value="FAD/NAD-bd_sf"/>
</dbReference>
<proteinExistence type="predicted"/>
<dbReference type="EMBL" id="KI925466">
    <property type="protein sequence ID" value="ETW75169.1"/>
    <property type="molecule type" value="Genomic_DNA"/>
</dbReference>
<reference evidence="5 6" key="1">
    <citation type="journal article" date="2012" name="New Phytol.">
        <title>Insight into trade-off between wood decay and parasitism from the genome of a fungal forest pathogen.</title>
        <authorList>
            <person name="Olson A."/>
            <person name="Aerts A."/>
            <person name="Asiegbu F."/>
            <person name="Belbahri L."/>
            <person name="Bouzid O."/>
            <person name="Broberg A."/>
            <person name="Canback B."/>
            <person name="Coutinho P.M."/>
            <person name="Cullen D."/>
            <person name="Dalman K."/>
            <person name="Deflorio G."/>
            <person name="van Diepen L.T."/>
            <person name="Dunand C."/>
            <person name="Duplessis S."/>
            <person name="Durling M."/>
            <person name="Gonthier P."/>
            <person name="Grimwood J."/>
            <person name="Fossdal C.G."/>
            <person name="Hansson D."/>
            <person name="Henrissat B."/>
            <person name="Hietala A."/>
            <person name="Himmelstrand K."/>
            <person name="Hoffmeister D."/>
            <person name="Hogberg N."/>
            <person name="James T.Y."/>
            <person name="Karlsson M."/>
            <person name="Kohler A."/>
            <person name="Kues U."/>
            <person name="Lee Y.H."/>
            <person name="Lin Y.C."/>
            <person name="Lind M."/>
            <person name="Lindquist E."/>
            <person name="Lombard V."/>
            <person name="Lucas S."/>
            <person name="Lunden K."/>
            <person name="Morin E."/>
            <person name="Murat C."/>
            <person name="Park J."/>
            <person name="Raffaello T."/>
            <person name="Rouze P."/>
            <person name="Salamov A."/>
            <person name="Schmutz J."/>
            <person name="Solheim H."/>
            <person name="Stahlberg J."/>
            <person name="Velez H."/>
            <person name="de Vries R.P."/>
            <person name="Wiebenga A."/>
            <person name="Woodward S."/>
            <person name="Yakovlev I."/>
            <person name="Garbelotto M."/>
            <person name="Martin F."/>
            <person name="Grigoriev I.V."/>
            <person name="Stenlid J."/>
        </authorList>
    </citation>
    <scope>NUCLEOTIDE SEQUENCE [LARGE SCALE GENOMIC DNA]</scope>
    <source>
        <strain evidence="5 6">TC 32-1</strain>
    </source>
</reference>
<feature type="domain" description="FAD/NAD(P)-binding" evidence="4">
    <location>
        <begin position="10"/>
        <end position="237"/>
    </location>
</feature>
<dbReference type="KEGG" id="hir:HETIRDRAFT_390740"/>
<keyword evidence="1" id="KW-0285">Flavoprotein</keyword>
<dbReference type="GO" id="GO:0016491">
    <property type="term" value="F:oxidoreductase activity"/>
    <property type="evidence" value="ECO:0007669"/>
    <property type="project" value="UniProtKB-KW"/>
</dbReference>
<dbReference type="InterPro" id="IPR023753">
    <property type="entry name" value="FAD/NAD-binding_dom"/>
</dbReference>